<keyword evidence="4" id="KW-0808">Transferase</keyword>
<reference evidence="6" key="1">
    <citation type="submission" date="2021-12" db="EMBL/GenBank/DDBJ databases">
        <authorList>
            <person name="King R."/>
        </authorList>
    </citation>
    <scope>NUCLEOTIDE SEQUENCE</scope>
</reference>
<comment type="catalytic activity">
    <reaction evidence="4">
        <text>adenylyl-molybdopterin + molybdate = Mo-molybdopterin + AMP + H(+)</text>
        <dbReference type="Rhea" id="RHEA:35047"/>
        <dbReference type="ChEBI" id="CHEBI:15378"/>
        <dbReference type="ChEBI" id="CHEBI:36264"/>
        <dbReference type="ChEBI" id="CHEBI:62727"/>
        <dbReference type="ChEBI" id="CHEBI:71302"/>
        <dbReference type="ChEBI" id="CHEBI:456215"/>
    </reaction>
</comment>
<dbReference type="InterPro" id="IPR036688">
    <property type="entry name" value="MoeA_C_domain_IV_sf"/>
</dbReference>
<dbReference type="SUPFAM" id="SSF63867">
    <property type="entry name" value="MoeA C-terminal domain-like"/>
    <property type="match status" value="1"/>
</dbReference>
<evidence type="ECO:0000256" key="3">
    <source>
        <dbReference type="ARBA" id="ARBA00023150"/>
    </source>
</evidence>
<dbReference type="Gene3D" id="3.90.105.10">
    <property type="entry name" value="Molybdopterin biosynthesis moea protein, domain 2"/>
    <property type="match status" value="1"/>
</dbReference>
<dbReference type="PROSITE" id="PS01078">
    <property type="entry name" value="MOCF_BIOSYNTHESIS_1"/>
    <property type="match status" value="1"/>
</dbReference>
<dbReference type="Gene3D" id="2.40.340.10">
    <property type="entry name" value="MoeA, C-terminal, domain IV"/>
    <property type="match status" value="1"/>
</dbReference>
<dbReference type="Pfam" id="PF03453">
    <property type="entry name" value="MoeA_N"/>
    <property type="match status" value="1"/>
</dbReference>
<comment type="function">
    <text evidence="4">Catalyzes two steps in the biosynthesis of the molybdenum cofactor. In the first step, molybdopterin is adenylated. Subsequently, molybdate is inserted into adenylated molybdopterin and AMP is released.</text>
</comment>
<comment type="similarity">
    <text evidence="4">Belongs to the MoeA family.</text>
</comment>
<protein>
    <recommendedName>
        <fullName evidence="5">MoaB/Mog domain-containing protein</fullName>
    </recommendedName>
</protein>
<dbReference type="Gene3D" id="2.170.190.11">
    <property type="entry name" value="Molybdopterin biosynthesis moea protein, domain 3"/>
    <property type="match status" value="1"/>
</dbReference>
<evidence type="ECO:0000256" key="1">
    <source>
        <dbReference type="ARBA" id="ARBA00007589"/>
    </source>
</evidence>
<sequence length="618" mass="66609">MVKAVAIITASDTCFKDHSKDASGQALAELAQKLYPEANIHTLIIPDERELMERELKYYCDSNVDLVLTTGGTGLAYRDVTPEATKAVIQKEVPAITIAMTIESLKKTPMAMLSRSVAGIRDKTLIINFPGSKKAVLECFEVVQPILSHAMALLQNDLNEVRTIHDSMQIGHVCPHSSNVDVTKVAFRPRVSPYPMLEMSQAWKIVDSVMAEWSEHFEIVSLEDAIGRVVAQPLSAMEPMPPFDASIKDGYACISSDGAGVRRVRTALTAGDAPTSPLLHGECARINTGAALPAGADCVVQVEDTKLVTASENGQVEIEVDILVAPKPQQDVRPIGFDIPMGTVLVDKGDVLDAAQIGMVAGAGYQNVTVRAYPKVALMSTGNELQEPSELKLKPAHIRDSNRTMLKTLLREHGYDSIDCGIVRDSPENLVAAISEAFKRADFLVCTGGVSMGERDLLKPVLLKDFGATLHFGRVHMKPGKPTTFATCEFEGKTKYIFALPGNPVSAYVCCLLFVIRALRVSSGRGAAWAKMRVRLDGCVPLDPRPEYARATVRFPDAEDMPVATLLGNQCSSRLLSACGASVLLELPAAGPVAGRSLPSGSLVPALITGRFDAFRSQ</sequence>
<accession>A0ABN8B8P4</accession>
<comment type="similarity">
    <text evidence="2">In the C-terminal section; belongs to the MoeA family.</text>
</comment>
<comment type="similarity">
    <text evidence="1">In the N-terminal section; belongs to the MoaB/Mog family.</text>
</comment>
<dbReference type="InterPro" id="IPR001453">
    <property type="entry name" value="MoaB/Mog_dom"/>
</dbReference>
<dbReference type="PROSITE" id="PS01079">
    <property type="entry name" value="MOCF_BIOSYNTHESIS_2"/>
    <property type="match status" value="1"/>
</dbReference>
<comment type="pathway">
    <text evidence="4">Cofactor biosynthesis; molybdopterin biosynthesis.</text>
</comment>
<dbReference type="InterPro" id="IPR038987">
    <property type="entry name" value="MoeA-like"/>
</dbReference>
<keyword evidence="4" id="KW-0460">Magnesium</keyword>
<proteinExistence type="inferred from homology"/>
<evidence type="ECO:0000256" key="2">
    <source>
        <dbReference type="ARBA" id="ARBA00008339"/>
    </source>
</evidence>
<keyword evidence="7" id="KW-1185">Reference proteome</keyword>
<name>A0ABN8B8P4_CHISP</name>
<evidence type="ECO:0000256" key="4">
    <source>
        <dbReference type="RuleBase" id="RU365090"/>
    </source>
</evidence>
<dbReference type="PANTHER" id="PTHR10192">
    <property type="entry name" value="MOLYBDOPTERIN BIOSYNTHESIS PROTEIN"/>
    <property type="match status" value="1"/>
</dbReference>
<keyword evidence="4" id="KW-0500">Molybdenum</keyword>
<keyword evidence="4" id="KW-0479">Metal-binding</keyword>
<feature type="domain" description="MoaB/Mog" evidence="5">
    <location>
        <begin position="6"/>
        <end position="150"/>
    </location>
</feature>
<evidence type="ECO:0000313" key="6">
    <source>
        <dbReference type="EMBL" id="CAH0402764.1"/>
    </source>
</evidence>
<dbReference type="Proteomes" id="UP001153292">
    <property type="component" value="Chromosome 21"/>
</dbReference>
<dbReference type="CDD" id="cd00887">
    <property type="entry name" value="MoeA"/>
    <property type="match status" value="1"/>
</dbReference>
<evidence type="ECO:0000313" key="7">
    <source>
        <dbReference type="Proteomes" id="UP001153292"/>
    </source>
</evidence>
<gene>
    <name evidence="6" type="ORF">CHILSU_LOCUS6013</name>
</gene>
<dbReference type="InterPro" id="IPR008284">
    <property type="entry name" value="MoCF_biosynth_CS"/>
</dbReference>
<dbReference type="Gene3D" id="3.40.980.10">
    <property type="entry name" value="MoaB/Mog-like domain"/>
    <property type="match status" value="2"/>
</dbReference>
<comment type="cofactor">
    <cofactor evidence="4">
        <name>Mg(2+)</name>
        <dbReference type="ChEBI" id="CHEBI:18420"/>
    </cofactor>
</comment>
<dbReference type="InterPro" id="IPR036425">
    <property type="entry name" value="MoaB/Mog-like_dom_sf"/>
</dbReference>
<organism evidence="6 7">
    <name type="scientific">Chilo suppressalis</name>
    <name type="common">Asiatic rice borer moth</name>
    <dbReference type="NCBI Taxonomy" id="168631"/>
    <lineage>
        <taxon>Eukaryota</taxon>
        <taxon>Metazoa</taxon>
        <taxon>Ecdysozoa</taxon>
        <taxon>Arthropoda</taxon>
        <taxon>Hexapoda</taxon>
        <taxon>Insecta</taxon>
        <taxon>Pterygota</taxon>
        <taxon>Neoptera</taxon>
        <taxon>Endopterygota</taxon>
        <taxon>Lepidoptera</taxon>
        <taxon>Glossata</taxon>
        <taxon>Ditrysia</taxon>
        <taxon>Pyraloidea</taxon>
        <taxon>Crambidae</taxon>
        <taxon>Crambinae</taxon>
        <taxon>Chilo</taxon>
    </lineage>
</organism>
<keyword evidence="3 4" id="KW-0501">Molybdenum cofactor biosynthesis</keyword>
<evidence type="ECO:0000259" key="5">
    <source>
        <dbReference type="SMART" id="SM00852"/>
    </source>
</evidence>
<feature type="domain" description="MoaB/Mog" evidence="5">
    <location>
        <begin position="377"/>
        <end position="521"/>
    </location>
</feature>
<dbReference type="SUPFAM" id="SSF53218">
    <property type="entry name" value="Molybdenum cofactor biosynthesis proteins"/>
    <property type="match status" value="2"/>
</dbReference>
<dbReference type="NCBIfam" id="TIGR00177">
    <property type="entry name" value="molyb_syn"/>
    <property type="match status" value="2"/>
</dbReference>
<dbReference type="PANTHER" id="PTHR10192:SF5">
    <property type="entry name" value="GEPHYRIN"/>
    <property type="match status" value="1"/>
</dbReference>
<dbReference type="EMBL" id="OU963914">
    <property type="protein sequence ID" value="CAH0402764.1"/>
    <property type="molecule type" value="Genomic_DNA"/>
</dbReference>
<dbReference type="CDD" id="cd00886">
    <property type="entry name" value="MogA_MoaB"/>
    <property type="match status" value="1"/>
</dbReference>
<dbReference type="InterPro" id="IPR036135">
    <property type="entry name" value="MoeA_linker/N_sf"/>
</dbReference>
<dbReference type="InterPro" id="IPR005110">
    <property type="entry name" value="MoeA_linker/N"/>
</dbReference>
<dbReference type="Pfam" id="PF00994">
    <property type="entry name" value="MoCF_biosynth"/>
    <property type="match status" value="2"/>
</dbReference>
<dbReference type="SUPFAM" id="SSF63882">
    <property type="entry name" value="MoeA N-terminal region -like"/>
    <property type="match status" value="1"/>
</dbReference>
<comment type="catalytic activity">
    <reaction evidence="4">
        <text>molybdopterin + ATP + H(+) = adenylyl-molybdopterin + diphosphate</text>
        <dbReference type="Rhea" id="RHEA:31331"/>
        <dbReference type="ChEBI" id="CHEBI:15378"/>
        <dbReference type="ChEBI" id="CHEBI:30616"/>
        <dbReference type="ChEBI" id="CHEBI:33019"/>
        <dbReference type="ChEBI" id="CHEBI:58698"/>
        <dbReference type="ChEBI" id="CHEBI:62727"/>
    </reaction>
</comment>
<dbReference type="SMART" id="SM00852">
    <property type="entry name" value="MoCF_biosynth"/>
    <property type="match status" value="2"/>
</dbReference>